<keyword evidence="5" id="KW-0812">Transmembrane</keyword>
<evidence type="ECO:0000256" key="8">
    <source>
        <dbReference type="ARBA" id="ARBA00023034"/>
    </source>
</evidence>
<gene>
    <name evidence="11" type="ORF">AB1Y20_018260</name>
</gene>
<keyword evidence="3" id="KW-0328">Glycosyltransferase</keyword>
<comment type="subcellular location">
    <subcellularLocation>
        <location evidence="1">Golgi apparatus membrane</location>
        <topology evidence="1">Single-pass type II membrane protein</topology>
    </subcellularLocation>
</comment>
<evidence type="ECO:0000256" key="2">
    <source>
        <dbReference type="ARBA" id="ARBA00008661"/>
    </source>
</evidence>
<keyword evidence="6" id="KW-0735">Signal-anchor</keyword>
<keyword evidence="10" id="KW-0732">Signal</keyword>
<evidence type="ECO:0000256" key="10">
    <source>
        <dbReference type="SAM" id="SignalP"/>
    </source>
</evidence>
<feature type="chain" id="PRO_5044261086" description="Hexosyltransferase" evidence="10">
    <location>
        <begin position="25"/>
        <end position="603"/>
    </location>
</feature>
<dbReference type="GO" id="GO:0016758">
    <property type="term" value="F:hexosyltransferase activity"/>
    <property type="evidence" value="ECO:0007669"/>
    <property type="project" value="InterPro"/>
</dbReference>
<dbReference type="PANTHER" id="PTHR11214:SF351">
    <property type="entry name" value="BETA-1,3-GALACTOSYLTRANSFERASE PVG3"/>
    <property type="match status" value="1"/>
</dbReference>
<dbReference type="AlphaFoldDB" id="A0AB34JRS1"/>
<reference evidence="11 12" key="1">
    <citation type="journal article" date="2024" name="Science">
        <title>Giant polyketide synthase enzymes in the biosynthesis of giant marine polyether toxins.</title>
        <authorList>
            <person name="Fallon T.R."/>
            <person name="Shende V.V."/>
            <person name="Wierzbicki I.H."/>
            <person name="Pendleton A.L."/>
            <person name="Watervoot N.F."/>
            <person name="Auber R.P."/>
            <person name="Gonzalez D.J."/>
            <person name="Wisecaver J.H."/>
            <person name="Moore B.S."/>
        </authorList>
    </citation>
    <scope>NUCLEOTIDE SEQUENCE [LARGE SCALE GENOMIC DNA]</scope>
    <source>
        <strain evidence="11 12">12B1</strain>
    </source>
</reference>
<evidence type="ECO:0000256" key="7">
    <source>
        <dbReference type="ARBA" id="ARBA00022989"/>
    </source>
</evidence>
<accession>A0AB34JRS1</accession>
<dbReference type="InterPro" id="IPR002659">
    <property type="entry name" value="Glyco_trans_31"/>
</dbReference>
<evidence type="ECO:0008006" key="13">
    <source>
        <dbReference type="Google" id="ProtNLM"/>
    </source>
</evidence>
<dbReference type="Proteomes" id="UP001515480">
    <property type="component" value="Unassembled WGS sequence"/>
</dbReference>
<evidence type="ECO:0000313" key="12">
    <source>
        <dbReference type="Proteomes" id="UP001515480"/>
    </source>
</evidence>
<evidence type="ECO:0000256" key="9">
    <source>
        <dbReference type="ARBA" id="ARBA00023136"/>
    </source>
</evidence>
<keyword evidence="7" id="KW-1133">Transmembrane helix</keyword>
<keyword evidence="8" id="KW-0333">Golgi apparatus</keyword>
<comment type="caution">
    <text evidence="11">The sequence shown here is derived from an EMBL/GenBank/DDBJ whole genome shotgun (WGS) entry which is preliminary data.</text>
</comment>
<keyword evidence="12" id="KW-1185">Reference proteome</keyword>
<keyword evidence="9" id="KW-0472">Membrane</keyword>
<proteinExistence type="inferred from homology"/>
<feature type="signal peptide" evidence="10">
    <location>
        <begin position="1"/>
        <end position="24"/>
    </location>
</feature>
<keyword evidence="4" id="KW-0808">Transferase</keyword>
<protein>
    <recommendedName>
        <fullName evidence="13">Hexosyltransferase</fullName>
    </recommendedName>
</protein>
<dbReference type="GO" id="GO:0000139">
    <property type="term" value="C:Golgi membrane"/>
    <property type="evidence" value="ECO:0007669"/>
    <property type="project" value="UniProtKB-SubCell"/>
</dbReference>
<organism evidence="11 12">
    <name type="scientific">Prymnesium parvum</name>
    <name type="common">Toxic golden alga</name>
    <dbReference type="NCBI Taxonomy" id="97485"/>
    <lineage>
        <taxon>Eukaryota</taxon>
        <taxon>Haptista</taxon>
        <taxon>Haptophyta</taxon>
        <taxon>Prymnesiophyceae</taxon>
        <taxon>Prymnesiales</taxon>
        <taxon>Prymnesiaceae</taxon>
        <taxon>Prymnesium</taxon>
    </lineage>
</organism>
<evidence type="ECO:0000256" key="4">
    <source>
        <dbReference type="ARBA" id="ARBA00022679"/>
    </source>
</evidence>
<sequence>MSLLALLPLLPTLLPFQNLPVTLPLPFLSLLTAVSAPSPSRRPVLPLLLLASHAPFTSANAANYRRDHRRTPAGRALKASRRAPLPPSPLPHVPFGANASAGLMEAACPSRRYARCFHEPLLARYPQHNLFDHTSPHASAAASAARLTPRCALGSEAKAHGDARPKRTANADGESFVLAALRGARSPRAAALRARLAAAPRLAGGEGLRCGSGAAALDAQTLVLLALPTTHRGEARRRAARLSWLGGAAARRRGAVVGCFVLSAQYRGGRTLDRLVGEAAAHEDMMFVDAPETKWLITNRTGYSGFRSRGRGMPTFKQFAFFRHASAMLPSVPFIGKLDDDTIPNVEQLPRLLLELRCFRYAFIGQINWAAFIPRAYRATILGDRCGFGWGVWQALQMFGSEEDTYHKLITPCDRAGAVLPFPYASGAGYIFSGPLLQWMTTSTEVEGWIAEAEGPNHEALQWQKYEDSTTGYWLSYAPAPVHYINVYRWVHDMSCRQRANDEAMQRSDLSLYRPPCNISLWVHGCKRGKDMVYAKRLMDGEKYVHKKCLKASWSIDATVKFWQSRAEKLNQDVDGKQLTPAEAKAYWARKKAKANGKDSLAT</sequence>
<dbReference type="EMBL" id="JBGBPQ010000006">
    <property type="protein sequence ID" value="KAL1523314.1"/>
    <property type="molecule type" value="Genomic_DNA"/>
</dbReference>
<comment type="similarity">
    <text evidence="2">Belongs to the glycosyltransferase 31 family.</text>
</comment>
<evidence type="ECO:0000256" key="6">
    <source>
        <dbReference type="ARBA" id="ARBA00022968"/>
    </source>
</evidence>
<name>A0AB34JRS1_PRYPA</name>
<evidence type="ECO:0000256" key="1">
    <source>
        <dbReference type="ARBA" id="ARBA00004323"/>
    </source>
</evidence>
<evidence type="ECO:0000256" key="5">
    <source>
        <dbReference type="ARBA" id="ARBA00022692"/>
    </source>
</evidence>
<evidence type="ECO:0000313" key="11">
    <source>
        <dbReference type="EMBL" id="KAL1523314.1"/>
    </source>
</evidence>
<evidence type="ECO:0000256" key="3">
    <source>
        <dbReference type="ARBA" id="ARBA00022676"/>
    </source>
</evidence>
<dbReference type="PANTHER" id="PTHR11214">
    <property type="entry name" value="BETA-1,3-N-ACETYLGLUCOSAMINYLTRANSFERASE"/>
    <property type="match status" value="1"/>
</dbReference>